<name>A0ABP6Y110_9ACTN</name>
<evidence type="ECO:0008006" key="4">
    <source>
        <dbReference type="Google" id="ProtNLM"/>
    </source>
</evidence>
<evidence type="ECO:0000256" key="1">
    <source>
        <dbReference type="SAM" id="MobiDB-lite"/>
    </source>
</evidence>
<dbReference type="Gene3D" id="2.130.10.10">
    <property type="entry name" value="YVTN repeat-like/Quinoprotein amine dehydrogenase"/>
    <property type="match status" value="1"/>
</dbReference>
<dbReference type="SUPFAM" id="SSF63825">
    <property type="entry name" value="YWTD domain"/>
    <property type="match status" value="1"/>
</dbReference>
<dbReference type="RefSeq" id="WP_344844507.1">
    <property type="nucleotide sequence ID" value="NZ_BAABAA010000007.1"/>
</dbReference>
<evidence type="ECO:0000313" key="3">
    <source>
        <dbReference type="Proteomes" id="UP001501222"/>
    </source>
</evidence>
<proteinExistence type="predicted"/>
<dbReference type="PROSITE" id="PS51257">
    <property type="entry name" value="PROKAR_LIPOPROTEIN"/>
    <property type="match status" value="1"/>
</dbReference>
<accession>A0ABP6Y110</accession>
<reference evidence="3" key="1">
    <citation type="journal article" date="2019" name="Int. J. Syst. Evol. Microbiol.">
        <title>The Global Catalogue of Microorganisms (GCM) 10K type strain sequencing project: providing services to taxonomists for standard genome sequencing and annotation.</title>
        <authorList>
            <consortium name="The Broad Institute Genomics Platform"/>
            <consortium name="The Broad Institute Genome Sequencing Center for Infectious Disease"/>
            <person name="Wu L."/>
            <person name="Ma J."/>
        </authorList>
    </citation>
    <scope>NUCLEOTIDE SEQUENCE [LARGE SCALE GENOMIC DNA]</scope>
    <source>
        <strain evidence="3">JCM 16928</strain>
    </source>
</reference>
<evidence type="ECO:0000313" key="2">
    <source>
        <dbReference type="EMBL" id="GAA3574507.1"/>
    </source>
</evidence>
<protein>
    <recommendedName>
        <fullName evidence="4">3-phytase</fullName>
    </recommendedName>
</protein>
<keyword evidence="3" id="KW-1185">Reference proteome</keyword>
<organism evidence="2 3">
    <name type="scientific">Kribbella ginsengisoli</name>
    <dbReference type="NCBI Taxonomy" id="363865"/>
    <lineage>
        <taxon>Bacteria</taxon>
        <taxon>Bacillati</taxon>
        <taxon>Actinomycetota</taxon>
        <taxon>Actinomycetes</taxon>
        <taxon>Propionibacteriales</taxon>
        <taxon>Kribbellaceae</taxon>
        <taxon>Kribbella</taxon>
    </lineage>
</organism>
<sequence>MPRLLTATVALALVITGCSITTNPSNSPAGTQQAHEQTSTGTPEESTPAPAGTPRSQQPAATTPFEIVAGGGADATADKALDAKIIGAAWDIEIAPDGTANLLINNDRGQLRLERIHPNGTRTKVDLDYNRNLGRRIAVGPDGSAYVNLHVGEKNDAIYRIKPDGSQSRQPVIDYTTATAGIDARPGKAIGKFGTFTVDAEGRLVFAVEASKDGHSGVVIRRLETNGTVRTIAGKRAEFTTYDAAVAASAAALHPPSSGAALDWETTAAVRIDELVTQSDGTILLAAVGDDNGGTARTILAITSTGKLTKVATSQLGGTGGAPVAPAPFTQEGTVNDIGVLRDGLAAAGGLIAVSTTKHAPDDTTAYYNGKYTPGQRAVLDQARGKAIRLIRPDGSISTAALGAEFALGGGYLYVVERDFLANELVLGRVKIPA</sequence>
<feature type="compositionally biased region" description="Polar residues" evidence="1">
    <location>
        <begin position="21"/>
        <end position="45"/>
    </location>
</feature>
<gene>
    <name evidence="2" type="ORF">GCM10022235_50140</name>
</gene>
<dbReference type="InterPro" id="IPR015943">
    <property type="entry name" value="WD40/YVTN_repeat-like_dom_sf"/>
</dbReference>
<dbReference type="EMBL" id="BAABAA010000007">
    <property type="protein sequence ID" value="GAA3574507.1"/>
    <property type="molecule type" value="Genomic_DNA"/>
</dbReference>
<feature type="region of interest" description="Disordered" evidence="1">
    <location>
        <begin position="21"/>
        <end position="60"/>
    </location>
</feature>
<comment type="caution">
    <text evidence="2">The sequence shown here is derived from an EMBL/GenBank/DDBJ whole genome shotgun (WGS) entry which is preliminary data.</text>
</comment>
<dbReference type="Proteomes" id="UP001501222">
    <property type="component" value="Unassembled WGS sequence"/>
</dbReference>